<proteinExistence type="inferred from homology"/>
<keyword evidence="6" id="KW-0239">DNA-directed DNA polymerase</keyword>
<dbReference type="EMBL" id="MGKJ01000014">
    <property type="protein sequence ID" value="OGN23863.1"/>
    <property type="molecule type" value="Genomic_DNA"/>
</dbReference>
<dbReference type="GO" id="GO:0006261">
    <property type="term" value="P:DNA-templated DNA replication"/>
    <property type="evidence" value="ECO:0007669"/>
    <property type="project" value="TreeGrafter"/>
</dbReference>
<evidence type="ECO:0000256" key="1">
    <source>
        <dbReference type="ARBA" id="ARBA00012417"/>
    </source>
</evidence>
<dbReference type="SUPFAM" id="SSF52540">
    <property type="entry name" value="P-loop containing nucleoside triphosphate hydrolases"/>
    <property type="match status" value="1"/>
</dbReference>
<evidence type="ECO:0000256" key="8">
    <source>
        <dbReference type="ARBA" id="ARBA00049244"/>
    </source>
</evidence>
<dbReference type="Pfam" id="PF06144">
    <property type="entry name" value="DNA_pol3_delta"/>
    <property type="match status" value="1"/>
</dbReference>
<dbReference type="InterPro" id="IPR008921">
    <property type="entry name" value="DNA_pol3_clamp-load_cplx_C"/>
</dbReference>
<dbReference type="Pfam" id="PF21694">
    <property type="entry name" value="DNA_pol3_delta_C"/>
    <property type="match status" value="1"/>
</dbReference>
<dbReference type="Proteomes" id="UP000178911">
    <property type="component" value="Unassembled WGS sequence"/>
</dbReference>
<keyword evidence="4" id="KW-0548">Nucleotidyltransferase</keyword>
<dbReference type="EC" id="2.7.7.7" evidence="1"/>
<dbReference type="Gene3D" id="3.40.50.300">
    <property type="entry name" value="P-loop containing nucleotide triphosphate hydrolases"/>
    <property type="match status" value="1"/>
</dbReference>
<evidence type="ECO:0000256" key="4">
    <source>
        <dbReference type="ARBA" id="ARBA00022695"/>
    </source>
</evidence>
<evidence type="ECO:0000259" key="9">
    <source>
        <dbReference type="Pfam" id="PF06144"/>
    </source>
</evidence>
<dbReference type="AlphaFoldDB" id="A0A1F8GEW3"/>
<dbReference type="GO" id="GO:0003887">
    <property type="term" value="F:DNA-directed DNA polymerase activity"/>
    <property type="evidence" value="ECO:0007669"/>
    <property type="project" value="UniProtKB-KW"/>
</dbReference>
<dbReference type="InterPro" id="IPR010372">
    <property type="entry name" value="DNA_pol3_delta_N"/>
</dbReference>
<evidence type="ECO:0000313" key="11">
    <source>
        <dbReference type="EMBL" id="OGN23863.1"/>
    </source>
</evidence>
<reference evidence="11 12" key="1">
    <citation type="journal article" date="2016" name="Nat. Commun.">
        <title>Thousands of microbial genomes shed light on interconnected biogeochemical processes in an aquifer system.</title>
        <authorList>
            <person name="Anantharaman K."/>
            <person name="Brown C.T."/>
            <person name="Hug L.A."/>
            <person name="Sharon I."/>
            <person name="Castelle C.J."/>
            <person name="Probst A.J."/>
            <person name="Thomas B.C."/>
            <person name="Singh A."/>
            <person name="Wilkins M.J."/>
            <person name="Karaoz U."/>
            <person name="Brodie E.L."/>
            <person name="Williams K.H."/>
            <person name="Hubbard S.S."/>
            <person name="Banfield J.F."/>
        </authorList>
    </citation>
    <scope>NUCLEOTIDE SEQUENCE [LARGE SCALE GENOMIC DNA]</scope>
</reference>
<feature type="domain" description="DNA polymerase III delta subunit-like C-terminal" evidence="10">
    <location>
        <begin position="227"/>
        <end position="334"/>
    </location>
</feature>
<dbReference type="InterPro" id="IPR048466">
    <property type="entry name" value="DNA_pol3_delta-like_C"/>
</dbReference>
<gene>
    <name evidence="11" type="ORF">A3A13_02110</name>
</gene>
<comment type="caution">
    <text evidence="11">The sequence shown here is derived from an EMBL/GenBank/DDBJ whole genome shotgun (WGS) entry which is preliminary data.</text>
</comment>
<keyword evidence="5" id="KW-0235">DNA replication</keyword>
<evidence type="ECO:0000256" key="5">
    <source>
        <dbReference type="ARBA" id="ARBA00022705"/>
    </source>
</evidence>
<dbReference type="InterPro" id="IPR027417">
    <property type="entry name" value="P-loop_NTPase"/>
</dbReference>
<evidence type="ECO:0000259" key="10">
    <source>
        <dbReference type="Pfam" id="PF21694"/>
    </source>
</evidence>
<dbReference type="GO" id="GO:0003677">
    <property type="term" value="F:DNA binding"/>
    <property type="evidence" value="ECO:0007669"/>
    <property type="project" value="InterPro"/>
</dbReference>
<evidence type="ECO:0000256" key="2">
    <source>
        <dbReference type="ARBA" id="ARBA00017703"/>
    </source>
</evidence>
<dbReference type="SUPFAM" id="SSF48019">
    <property type="entry name" value="post-AAA+ oligomerization domain-like"/>
    <property type="match status" value="1"/>
</dbReference>
<name>A0A1F8GEW3_9BACT</name>
<dbReference type="PANTHER" id="PTHR34388">
    <property type="entry name" value="DNA POLYMERASE III SUBUNIT DELTA"/>
    <property type="match status" value="1"/>
</dbReference>
<dbReference type="PANTHER" id="PTHR34388:SF1">
    <property type="entry name" value="DNA POLYMERASE III SUBUNIT DELTA"/>
    <property type="match status" value="1"/>
</dbReference>
<keyword evidence="3" id="KW-0808">Transferase</keyword>
<evidence type="ECO:0000256" key="6">
    <source>
        <dbReference type="ARBA" id="ARBA00022932"/>
    </source>
</evidence>
<comment type="similarity">
    <text evidence="7">Belongs to the DNA polymerase HolA subunit family.</text>
</comment>
<dbReference type="NCBIfam" id="TIGR01128">
    <property type="entry name" value="holA"/>
    <property type="match status" value="1"/>
</dbReference>
<dbReference type="GO" id="GO:0009360">
    <property type="term" value="C:DNA polymerase III complex"/>
    <property type="evidence" value="ECO:0007669"/>
    <property type="project" value="InterPro"/>
</dbReference>
<dbReference type="InterPro" id="IPR005790">
    <property type="entry name" value="DNA_polIII_delta"/>
</dbReference>
<comment type="catalytic activity">
    <reaction evidence="8">
        <text>DNA(n) + a 2'-deoxyribonucleoside 5'-triphosphate = DNA(n+1) + diphosphate</text>
        <dbReference type="Rhea" id="RHEA:22508"/>
        <dbReference type="Rhea" id="RHEA-COMP:17339"/>
        <dbReference type="Rhea" id="RHEA-COMP:17340"/>
        <dbReference type="ChEBI" id="CHEBI:33019"/>
        <dbReference type="ChEBI" id="CHEBI:61560"/>
        <dbReference type="ChEBI" id="CHEBI:173112"/>
        <dbReference type="EC" id="2.7.7.7"/>
    </reaction>
</comment>
<dbReference type="Gene3D" id="1.20.272.10">
    <property type="match status" value="1"/>
</dbReference>
<evidence type="ECO:0000256" key="3">
    <source>
        <dbReference type="ARBA" id="ARBA00022679"/>
    </source>
</evidence>
<evidence type="ECO:0000256" key="7">
    <source>
        <dbReference type="ARBA" id="ARBA00034754"/>
    </source>
</evidence>
<organism evidence="11 12">
    <name type="scientific">Candidatus Yanofskybacteria bacterium RIFCSPLOWO2_01_FULL_43_22</name>
    <dbReference type="NCBI Taxonomy" id="1802695"/>
    <lineage>
        <taxon>Bacteria</taxon>
        <taxon>Candidatus Yanofskyibacteriota</taxon>
    </lineage>
</organism>
<protein>
    <recommendedName>
        <fullName evidence="2">DNA polymerase III subunit delta</fullName>
        <ecNumber evidence="1">2.7.7.7</ecNumber>
    </recommendedName>
</protein>
<sequence length="335" mass="37182">MIIFLYGSDGYRLKENVDTIIGAYNKKYKSGMSHYQFDLEDGTNFDRLENAIKSVSFFDEAKLIIVKNPFSAGQATLNKLASLASDLKVTADKKTVLVFVENGAEKELQKTNKDMFTFLTAKPNLVRTINYFGGAKLSDWVRGKFKENGHDVSPAVVSLLINVVGNPAPIFSADRHPPAGGRKGRVWGGAGDSWALANEINKLSNYKNGGTVTEKDVNLLVSHKEDDSIFDLVDAVGNQNKAKAFEMVYRLINSGHDPHYLLVMLVYHFENLLSVSDGSTPKHLHPFVARKAVSQARKFQRDELLAKFNYLAGLDVVSKNGLINLEDALYNFVVN</sequence>
<evidence type="ECO:0000313" key="12">
    <source>
        <dbReference type="Proteomes" id="UP000178911"/>
    </source>
</evidence>
<accession>A0A1F8GEW3</accession>
<feature type="domain" description="DNA polymerase III delta N-terminal" evidence="9">
    <location>
        <begin position="4"/>
        <end position="125"/>
    </location>
</feature>
<dbReference type="STRING" id="1802695.A3A13_02110"/>
<dbReference type="Gene3D" id="1.10.8.60">
    <property type="match status" value="1"/>
</dbReference>